<protein>
    <submittedName>
        <fullName evidence="1">Uncharacterized protein</fullName>
    </submittedName>
</protein>
<sequence>MTRITIPPSSMSLLCFTLARPIWSRLIDGGSDGMSGFCRCGWVVLADVGHVLVID</sequence>
<dbReference type="AlphaFoldDB" id="A0A2N9FD19"/>
<name>A0A2N9FD19_FAGSY</name>
<dbReference type="EMBL" id="OIVN01000757">
    <property type="protein sequence ID" value="SPC85082.1"/>
    <property type="molecule type" value="Genomic_DNA"/>
</dbReference>
<organism evidence="1">
    <name type="scientific">Fagus sylvatica</name>
    <name type="common">Beechnut</name>
    <dbReference type="NCBI Taxonomy" id="28930"/>
    <lineage>
        <taxon>Eukaryota</taxon>
        <taxon>Viridiplantae</taxon>
        <taxon>Streptophyta</taxon>
        <taxon>Embryophyta</taxon>
        <taxon>Tracheophyta</taxon>
        <taxon>Spermatophyta</taxon>
        <taxon>Magnoliopsida</taxon>
        <taxon>eudicotyledons</taxon>
        <taxon>Gunneridae</taxon>
        <taxon>Pentapetalae</taxon>
        <taxon>rosids</taxon>
        <taxon>fabids</taxon>
        <taxon>Fagales</taxon>
        <taxon>Fagaceae</taxon>
        <taxon>Fagus</taxon>
    </lineage>
</organism>
<proteinExistence type="predicted"/>
<gene>
    <name evidence="1" type="ORF">FSB_LOCUS12964</name>
</gene>
<reference evidence="1" key="1">
    <citation type="submission" date="2018-02" db="EMBL/GenBank/DDBJ databases">
        <authorList>
            <person name="Cohen D.B."/>
            <person name="Kent A.D."/>
        </authorList>
    </citation>
    <scope>NUCLEOTIDE SEQUENCE</scope>
</reference>
<evidence type="ECO:0000313" key="1">
    <source>
        <dbReference type="EMBL" id="SPC85082.1"/>
    </source>
</evidence>
<accession>A0A2N9FD19</accession>